<evidence type="ECO:0000313" key="2">
    <source>
        <dbReference type="Proteomes" id="UP001408356"/>
    </source>
</evidence>
<organism evidence="1 2">
    <name type="scientific">Seiridium unicorne</name>
    <dbReference type="NCBI Taxonomy" id="138068"/>
    <lineage>
        <taxon>Eukaryota</taxon>
        <taxon>Fungi</taxon>
        <taxon>Dikarya</taxon>
        <taxon>Ascomycota</taxon>
        <taxon>Pezizomycotina</taxon>
        <taxon>Sordariomycetes</taxon>
        <taxon>Xylariomycetidae</taxon>
        <taxon>Amphisphaeriales</taxon>
        <taxon>Sporocadaceae</taxon>
        <taxon>Seiridium</taxon>
    </lineage>
</organism>
<protein>
    <submittedName>
        <fullName evidence="1">Uncharacterized protein</fullName>
    </submittedName>
</protein>
<keyword evidence="2" id="KW-1185">Reference proteome</keyword>
<proteinExistence type="predicted"/>
<gene>
    <name evidence="1" type="ORF">SUNI508_07259</name>
</gene>
<name>A0ABR2UXV5_9PEZI</name>
<dbReference type="Proteomes" id="UP001408356">
    <property type="component" value="Unassembled WGS sequence"/>
</dbReference>
<sequence>MSAVRRAFRTPELFEAILKFLYDIVHDEKKKTDHDLEDAVDAVELSEPRHLLGYWPTAAYAAIMGCRQVCKHWNDTITSSGPLQRALGRRLDPTLQRRPPKTTDAHPLLDWLFAFNMNMERGPWQIHIFVRRADIDVLAARAHIEPLCSILAADPPVTVVDTCVWLEHEVGLVDTLGATRFDADGEWIYGGSRLDTTVCEGGFTIGGLILEAENALKKYPGVPSVIVKSMDHIKNKKLAMLAAPPDDVGKGFWCKWMGH</sequence>
<accession>A0ABR2UXV5</accession>
<evidence type="ECO:0000313" key="1">
    <source>
        <dbReference type="EMBL" id="KAK9419523.1"/>
    </source>
</evidence>
<dbReference type="EMBL" id="JARVKF010000310">
    <property type="protein sequence ID" value="KAK9419523.1"/>
    <property type="molecule type" value="Genomic_DNA"/>
</dbReference>
<comment type="caution">
    <text evidence="1">The sequence shown here is derived from an EMBL/GenBank/DDBJ whole genome shotgun (WGS) entry which is preliminary data.</text>
</comment>
<reference evidence="1 2" key="1">
    <citation type="journal article" date="2024" name="J. Plant Pathol.">
        <title>Sequence and assembly of the genome of Seiridium unicorne, isolate CBS 538.82, causal agent of cypress canker disease.</title>
        <authorList>
            <person name="Scali E."/>
            <person name="Rocca G.D."/>
            <person name="Danti R."/>
            <person name="Garbelotto M."/>
            <person name="Barberini S."/>
            <person name="Baroncelli R."/>
            <person name="Emiliani G."/>
        </authorList>
    </citation>
    <scope>NUCLEOTIDE SEQUENCE [LARGE SCALE GENOMIC DNA]</scope>
    <source>
        <strain evidence="1 2">BM-138-508</strain>
    </source>
</reference>